<evidence type="ECO:0000256" key="1">
    <source>
        <dbReference type="SAM" id="Phobius"/>
    </source>
</evidence>
<dbReference type="AlphaFoldDB" id="A0A4Z2HF67"/>
<keyword evidence="1" id="KW-0472">Membrane</keyword>
<keyword evidence="1" id="KW-0812">Transmembrane</keyword>
<feature type="transmembrane region" description="Helical" evidence="1">
    <location>
        <begin position="60"/>
        <end position="80"/>
    </location>
</feature>
<evidence type="ECO:0000313" key="2">
    <source>
        <dbReference type="EMBL" id="TNN64517.1"/>
    </source>
</evidence>
<gene>
    <name evidence="2" type="ORF">EYF80_025265</name>
</gene>
<dbReference type="Proteomes" id="UP000314294">
    <property type="component" value="Unassembled WGS sequence"/>
</dbReference>
<proteinExistence type="predicted"/>
<accession>A0A4Z2HF67</accession>
<name>A0A4Z2HF67_9TELE</name>
<protein>
    <submittedName>
        <fullName evidence="2">Uncharacterized protein</fullName>
    </submittedName>
</protein>
<evidence type="ECO:0000313" key="3">
    <source>
        <dbReference type="Proteomes" id="UP000314294"/>
    </source>
</evidence>
<keyword evidence="1" id="KW-1133">Transmembrane helix</keyword>
<dbReference type="EMBL" id="SRLO01000251">
    <property type="protein sequence ID" value="TNN64517.1"/>
    <property type="molecule type" value="Genomic_DNA"/>
</dbReference>
<keyword evidence="3" id="KW-1185">Reference proteome</keyword>
<sequence length="100" mass="11297">MRAVRREKKKESQGEIVAPLRVWSEDLQACSGRTTSAVEVRNLQVKTCTTADIKPVKRRFLYHIMTPFGPLLCVAAGWRVHGAILSELLRLYTQSQLETG</sequence>
<reference evidence="2 3" key="1">
    <citation type="submission" date="2019-03" db="EMBL/GenBank/DDBJ databases">
        <title>First draft genome of Liparis tanakae, snailfish: a comprehensive survey of snailfish specific genes.</title>
        <authorList>
            <person name="Kim W."/>
            <person name="Song I."/>
            <person name="Jeong J.-H."/>
            <person name="Kim D."/>
            <person name="Kim S."/>
            <person name="Ryu S."/>
            <person name="Song J.Y."/>
            <person name="Lee S.K."/>
        </authorList>
    </citation>
    <scope>NUCLEOTIDE SEQUENCE [LARGE SCALE GENOMIC DNA]</scope>
    <source>
        <tissue evidence="2">Muscle</tissue>
    </source>
</reference>
<comment type="caution">
    <text evidence="2">The sequence shown here is derived from an EMBL/GenBank/DDBJ whole genome shotgun (WGS) entry which is preliminary data.</text>
</comment>
<organism evidence="2 3">
    <name type="scientific">Liparis tanakae</name>
    <name type="common">Tanaka's snailfish</name>
    <dbReference type="NCBI Taxonomy" id="230148"/>
    <lineage>
        <taxon>Eukaryota</taxon>
        <taxon>Metazoa</taxon>
        <taxon>Chordata</taxon>
        <taxon>Craniata</taxon>
        <taxon>Vertebrata</taxon>
        <taxon>Euteleostomi</taxon>
        <taxon>Actinopterygii</taxon>
        <taxon>Neopterygii</taxon>
        <taxon>Teleostei</taxon>
        <taxon>Neoteleostei</taxon>
        <taxon>Acanthomorphata</taxon>
        <taxon>Eupercaria</taxon>
        <taxon>Perciformes</taxon>
        <taxon>Cottioidei</taxon>
        <taxon>Cottales</taxon>
        <taxon>Liparidae</taxon>
        <taxon>Liparis</taxon>
    </lineage>
</organism>